<dbReference type="Proteomes" id="UP000076882">
    <property type="component" value="Unassembled WGS sequence"/>
</dbReference>
<dbReference type="AlphaFoldDB" id="A0A166D7I0"/>
<evidence type="ECO:0000313" key="1">
    <source>
        <dbReference type="EMBL" id="KZU98389.1"/>
    </source>
</evidence>
<sequence>MTGEKTKNYLWVVNIPVWTDFVVPSMIPIQVALSLLKG</sequence>
<comment type="caution">
    <text evidence="1">The sequence shown here is derived from an EMBL/GenBank/DDBJ whole genome shotgun (WGS) entry which is preliminary data.</text>
</comment>
<proteinExistence type="predicted"/>
<reference evidence="1 2" key="1">
    <citation type="submission" date="2016-03" db="EMBL/GenBank/DDBJ databases">
        <title>Comparative genomics of 54 Lactobacillus plantarum strains reveals genomic uncoupling from niche constraints.</title>
        <authorList>
            <person name="Martino M.E."/>
        </authorList>
    </citation>
    <scope>NUCLEOTIDE SEQUENCE [LARGE SCALE GENOMIC DNA]</scope>
    <source>
        <strain evidence="1 2">19.1</strain>
    </source>
</reference>
<organism evidence="1 2">
    <name type="scientific">Lactiplantibacillus plantarum</name>
    <name type="common">Lactobacillus plantarum</name>
    <dbReference type="NCBI Taxonomy" id="1590"/>
    <lineage>
        <taxon>Bacteria</taxon>
        <taxon>Bacillati</taxon>
        <taxon>Bacillota</taxon>
        <taxon>Bacilli</taxon>
        <taxon>Lactobacillales</taxon>
        <taxon>Lactobacillaceae</taxon>
        <taxon>Lactiplantibacillus</taxon>
    </lineage>
</organism>
<name>A0A166D7I0_LACPN</name>
<accession>A0A166D7I0</accession>
<protein>
    <submittedName>
        <fullName evidence="1">Uncharacterized protein</fullName>
    </submittedName>
</protein>
<evidence type="ECO:0000313" key="2">
    <source>
        <dbReference type="Proteomes" id="UP000076882"/>
    </source>
</evidence>
<gene>
    <name evidence="1" type="ORF">Lp19_0273</name>
</gene>
<dbReference type="EMBL" id="LUXM01000005">
    <property type="protein sequence ID" value="KZU98389.1"/>
    <property type="molecule type" value="Genomic_DNA"/>
</dbReference>